<dbReference type="AntiFam" id="ANF00012">
    <property type="entry name" value="tRNA translation"/>
</dbReference>
<dbReference type="EMBL" id="CAJNOB010000069">
    <property type="protein sequence ID" value="CAF0704857.1"/>
    <property type="molecule type" value="Genomic_DNA"/>
</dbReference>
<evidence type="ECO:0000313" key="2">
    <source>
        <dbReference type="Proteomes" id="UP000663859"/>
    </source>
</evidence>
<comment type="caution">
    <text evidence="1">The sequence shown here is derived from an EMBL/GenBank/DDBJ whole genome shotgun (WGS) entry which is preliminary data.</text>
</comment>
<name>A0A8J2BM25_9BACT</name>
<sequence length="60" mass="6897">MVPNQVLYQAELLPDFIGAPERSRTHNLLIRSQTLYPIELRAQVLTLLKMVPRTGIEPVR</sequence>
<proteinExistence type="predicted"/>
<reference evidence="1" key="1">
    <citation type="submission" date="2021-02" db="EMBL/GenBank/DDBJ databases">
        <authorList>
            <person name="Cremers G."/>
            <person name="Picone N."/>
        </authorList>
    </citation>
    <scope>NUCLEOTIDE SEQUENCE</scope>
    <source>
        <strain evidence="1">PQ17</strain>
    </source>
</reference>
<keyword evidence="2" id="KW-1185">Reference proteome</keyword>
<dbReference type="Proteomes" id="UP000663859">
    <property type="component" value="Unassembled WGS sequence"/>
</dbReference>
<dbReference type="AlphaFoldDB" id="A0A8J2BM25"/>
<gene>
    <name evidence="1" type="ORF">MPNT_710003</name>
</gene>
<accession>A0A8J2BM25</accession>
<evidence type="ECO:0000313" key="1">
    <source>
        <dbReference type="EMBL" id="CAF0704857.1"/>
    </source>
</evidence>
<protein>
    <submittedName>
        <fullName evidence="1">Uncharacterized protein</fullName>
    </submittedName>
</protein>
<organism evidence="1 2">
    <name type="scientific">Candidatus Methylacidithermus pantelleriae</name>
    <dbReference type="NCBI Taxonomy" id="2744239"/>
    <lineage>
        <taxon>Bacteria</taxon>
        <taxon>Pseudomonadati</taxon>
        <taxon>Verrucomicrobiota</taxon>
        <taxon>Methylacidiphilae</taxon>
        <taxon>Methylacidiphilales</taxon>
        <taxon>Methylacidiphilaceae</taxon>
        <taxon>Candidatus Methylacidithermus</taxon>
    </lineage>
</organism>